<dbReference type="Proteomes" id="UP000177263">
    <property type="component" value="Unassembled WGS sequence"/>
</dbReference>
<proteinExistence type="predicted"/>
<sequence length="290" mass="32619">MKLNTNNLLVLILIAVVFSLLFALGLPVLNNLLNDAEHQRIVGYIEELGSDPTGKGVPADYQQTWHYCSNAPLEIRNEYFDLWIVNKGTIPSPHILFDERCDVFDADGVPGIYPASELIGLADYARMKEADIKIDTTTMVFLDFRWVTQSQLFEYVLSLRSIEKDISNDETSIEGLKVLGYVWIQFGADANEVNWRFTPVIADETRQFIILPNASAIPVTVYCPTTNTIKTQISGASLAEVTAGRFTENSGIECFMPGTETYTSVEQYFAPYGFEPTMYSGILYKRPFPF</sequence>
<name>A0A1F7YRG1_9BACT</name>
<evidence type="ECO:0000313" key="2">
    <source>
        <dbReference type="Proteomes" id="UP000177263"/>
    </source>
</evidence>
<organism evidence="1 2">
    <name type="scientific">Candidatus Woesebacteria bacterium RIFCSPHIGHO2_01_FULL_41_10</name>
    <dbReference type="NCBI Taxonomy" id="1802500"/>
    <lineage>
        <taxon>Bacteria</taxon>
        <taxon>Candidatus Woeseibacteriota</taxon>
    </lineage>
</organism>
<evidence type="ECO:0000313" key="1">
    <source>
        <dbReference type="EMBL" id="OGM29912.1"/>
    </source>
</evidence>
<dbReference type="AlphaFoldDB" id="A0A1F7YRG1"/>
<dbReference type="EMBL" id="MGGM01000007">
    <property type="protein sequence ID" value="OGM29912.1"/>
    <property type="molecule type" value="Genomic_DNA"/>
</dbReference>
<gene>
    <name evidence="1" type="ORF">A2801_01000</name>
</gene>
<comment type="caution">
    <text evidence="1">The sequence shown here is derived from an EMBL/GenBank/DDBJ whole genome shotgun (WGS) entry which is preliminary data.</text>
</comment>
<reference evidence="1 2" key="1">
    <citation type="journal article" date="2016" name="Nat. Commun.">
        <title>Thousands of microbial genomes shed light on interconnected biogeochemical processes in an aquifer system.</title>
        <authorList>
            <person name="Anantharaman K."/>
            <person name="Brown C.T."/>
            <person name="Hug L.A."/>
            <person name="Sharon I."/>
            <person name="Castelle C.J."/>
            <person name="Probst A.J."/>
            <person name="Thomas B.C."/>
            <person name="Singh A."/>
            <person name="Wilkins M.J."/>
            <person name="Karaoz U."/>
            <person name="Brodie E.L."/>
            <person name="Williams K.H."/>
            <person name="Hubbard S.S."/>
            <person name="Banfield J.F."/>
        </authorList>
    </citation>
    <scope>NUCLEOTIDE SEQUENCE [LARGE SCALE GENOMIC DNA]</scope>
</reference>
<accession>A0A1F7YRG1</accession>
<protein>
    <submittedName>
        <fullName evidence="1">Uncharacterized protein</fullName>
    </submittedName>
</protein>